<gene>
    <name evidence="3" type="ORF">FHS22_007027</name>
</gene>
<organism evidence="3 4">
    <name type="scientific">Planomonospora venezuelensis</name>
    <dbReference type="NCBI Taxonomy" id="1999"/>
    <lineage>
        <taxon>Bacteria</taxon>
        <taxon>Bacillati</taxon>
        <taxon>Actinomycetota</taxon>
        <taxon>Actinomycetes</taxon>
        <taxon>Streptosporangiales</taxon>
        <taxon>Streptosporangiaceae</taxon>
        <taxon>Planomonospora</taxon>
    </lineage>
</organism>
<dbReference type="GO" id="GO:0046872">
    <property type="term" value="F:metal ion binding"/>
    <property type="evidence" value="ECO:0007669"/>
    <property type="project" value="InterPro"/>
</dbReference>
<comment type="caution">
    <text evidence="3">The sequence shown here is derived from an EMBL/GenBank/DDBJ whole genome shotgun (WGS) entry which is preliminary data.</text>
</comment>
<dbReference type="EMBL" id="JACHJJ010000037">
    <property type="protein sequence ID" value="MBB5967714.1"/>
    <property type="molecule type" value="Genomic_DNA"/>
</dbReference>
<dbReference type="AlphaFoldDB" id="A0A841DH54"/>
<feature type="region of interest" description="Disordered" evidence="1">
    <location>
        <begin position="1"/>
        <end position="25"/>
    </location>
</feature>
<dbReference type="InterPro" id="IPR017520">
    <property type="entry name" value="CHP03086"/>
</dbReference>
<dbReference type="InterPro" id="IPR017517">
    <property type="entry name" value="Maleyloyr_isom"/>
</dbReference>
<dbReference type="Pfam" id="PF11716">
    <property type="entry name" value="MDMPI_N"/>
    <property type="match status" value="1"/>
</dbReference>
<dbReference type="InterPro" id="IPR024344">
    <property type="entry name" value="MDMPI_metal-binding"/>
</dbReference>
<reference evidence="3 4" key="1">
    <citation type="submission" date="2020-08" db="EMBL/GenBank/DDBJ databases">
        <title>Genomic Encyclopedia of Type Strains, Phase III (KMG-III): the genomes of soil and plant-associated and newly described type strains.</title>
        <authorList>
            <person name="Whitman W."/>
        </authorList>
    </citation>
    <scope>NUCLEOTIDE SEQUENCE [LARGE SCALE GENOMIC DNA]</scope>
    <source>
        <strain evidence="3 4">CECT 3303</strain>
    </source>
</reference>
<protein>
    <submittedName>
        <fullName evidence="3">Uncharacterized protein (TIGR03086 family)</fullName>
    </submittedName>
</protein>
<dbReference type="InterPro" id="IPR034660">
    <property type="entry name" value="DinB/YfiT-like"/>
</dbReference>
<evidence type="ECO:0000256" key="1">
    <source>
        <dbReference type="SAM" id="MobiDB-lite"/>
    </source>
</evidence>
<dbReference type="NCBIfam" id="TIGR03086">
    <property type="entry name" value="TIGR03086 family metal-binding protein"/>
    <property type="match status" value="1"/>
</dbReference>
<sequence length="206" mass="22444">MTSASPGGTEDLVPEAHAPGGGRPYGATADRYRGLAAAFTAKLEGVGADEWDGPTPCTDWSVSDLVGHVVAMHEVHLFQVNRRPPARPGVDRDPLGAFAVIRDQVQADLDDQERAEERYTGRFGRWTFAEGIDRSICTELVVHGWDLARATGQDDRIDPVEIQQVRASLMIVGHDVVRGMMAGPEMEVGPDADEQARLLAYLGRRQ</sequence>
<name>A0A841DH54_PLAVE</name>
<accession>A0A841DH54</accession>
<dbReference type="NCBIfam" id="TIGR03083">
    <property type="entry name" value="maleylpyruvate isomerase family mycothiol-dependent enzyme"/>
    <property type="match status" value="1"/>
</dbReference>
<evidence type="ECO:0000259" key="2">
    <source>
        <dbReference type="Pfam" id="PF11716"/>
    </source>
</evidence>
<evidence type="ECO:0000313" key="4">
    <source>
        <dbReference type="Proteomes" id="UP000562352"/>
    </source>
</evidence>
<keyword evidence="4" id="KW-1185">Reference proteome</keyword>
<feature type="domain" description="Mycothiol-dependent maleylpyruvate isomerase metal-binding" evidence="2">
    <location>
        <begin position="34"/>
        <end position="148"/>
    </location>
</feature>
<proteinExistence type="predicted"/>
<dbReference type="Gene3D" id="1.20.120.450">
    <property type="entry name" value="dinb family like domain"/>
    <property type="match status" value="1"/>
</dbReference>
<evidence type="ECO:0000313" key="3">
    <source>
        <dbReference type="EMBL" id="MBB5967714.1"/>
    </source>
</evidence>
<dbReference type="Proteomes" id="UP000562352">
    <property type="component" value="Unassembled WGS sequence"/>
</dbReference>
<dbReference type="RefSeq" id="WP_184948423.1">
    <property type="nucleotide sequence ID" value="NZ_BAAAWZ010000001.1"/>
</dbReference>
<dbReference type="SUPFAM" id="SSF109854">
    <property type="entry name" value="DinB/YfiT-like putative metalloenzymes"/>
    <property type="match status" value="1"/>
</dbReference>